<organism evidence="3 4">
    <name type="scientific">Hahella chejuensis (strain KCTC 2396)</name>
    <dbReference type="NCBI Taxonomy" id="349521"/>
    <lineage>
        <taxon>Bacteria</taxon>
        <taxon>Pseudomonadati</taxon>
        <taxon>Pseudomonadota</taxon>
        <taxon>Gammaproteobacteria</taxon>
        <taxon>Oceanospirillales</taxon>
        <taxon>Hahellaceae</taxon>
        <taxon>Hahella</taxon>
    </lineage>
</organism>
<evidence type="ECO:0000259" key="2">
    <source>
        <dbReference type="Pfam" id="PF22688"/>
    </source>
</evidence>
<evidence type="ECO:0000313" key="4">
    <source>
        <dbReference type="Proteomes" id="UP000000238"/>
    </source>
</evidence>
<sequence length="232" mass="26259">MRKSENTQMALRLSNGESATLENFFEPPSGVVVQSIQRFFTASEDTVFSICGASAQGKTHLLMAACNGFRSEKCFYLSLREYADFGVHVLAGLESFDVLCFDDIDAIAGQPEWEEALFHLFNRCRERGCKWLITSAEAPSQTPFLLPDLKTRLAWGECVRLPELDEVQRINVLDIKAANIGFRLSDEVKQYIMRRAPRDLSSLSLILERLDKASLVEKRPITVPFVKSVMNW</sequence>
<dbReference type="PANTHER" id="PTHR30050">
    <property type="entry name" value="CHROMOSOMAL REPLICATION INITIATOR PROTEIN DNAA"/>
    <property type="match status" value="1"/>
</dbReference>
<gene>
    <name evidence="3" type="ordered locus">HCH_01909</name>
</gene>
<dbReference type="HOGENOM" id="CLU_072265_1_1_6"/>
<dbReference type="Pfam" id="PF22688">
    <property type="entry name" value="Hda_lid"/>
    <property type="match status" value="1"/>
</dbReference>
<dbReference type="Gene3D" id="3.40.50.300">
    <property type="entry name" value="P-loop containing nucleotide triphosphate hydrolases"/>
    <property type="match status" value="1"/>
</dbReference>
<accession>Q2SKT0</accession>
<dbReference type="GO" id="GO:0032297">
    <property type="term" value="P:negative regulation of DNA-templated DNA replication initiation"/>
    <property type="evidence" value="ECO:0007669"/>
    <property type="project" value="InterPro"/>
</dbReference>
<feature type="domain" description="Hda lid" evidence="2">
    <location>
        <begin position="168"/>
        <end position="230"/>
    </location>
</feature>
<keyword evidence="4" id="KW-1185">Reference proteome</keyword>
<dbReference type="Pfam" id="PF00308">
    <property type="entry name" value="Bac_DnaA"/>
    <property type="match status" value="1"/>
</dbReference>
<name>Q2SKT0_HAHCH</name>
<protein>
    <submittedName>
        <fullName evidence="3">DnaA family protein</fullName>
    </submittedName>
</protein>
<evidence type="ECO:0000259" key="1">
    <source>
        <dbReference type="Pfam" id="PF00308"/>
    </source>
</evidence>
<dbReference type="OrthoDB" id="9784878at2"/>
<reference evidence="3 4" key="1">
    <citation type="journal article" date="2005" name="Nucleic Acids Res.">
        <title>Genomic blueprint of Hahella chejuensis, a marine microbe producing an algicidal agent.</title>
        <authorList>
            <person name="Jeong H."/>
            <person name="Yim J.H."/>
            <person name="Lee C."/>
            <person name="Choi S.-H."/>
            <person name="Park Y.K."/>
            <person name="Yoon S.H."/>
            <person name="Hur C.-G."/>
            <person name="Kang H.-Y."/>
            <person name="Kim D."/>
            <person name="Lee H.H."/>
            <person name="Park K.H."/>
            <person name="Park S.-H."/>
            <person name="Park H.-S."/>
            <person name="Lee H.K."/>
            <person name="Oh T.K."/>
            <person name="Kim J.F."/>
        </authorList>
    </citation>
    <scope>NUCLEOTIDE SEQUENCE [LARGE SCALE GENOMIC DNA]</scope>
    <source>
        <strain evidence="3 4">KCTC 2396</strain>
    </source>
</reference>
<proteinExistence type="predicted"/>
<dbReference type="AlphaFoldDB" id="Q2SKT0"/>
<dbReference type="Proteomes" id="UP000000238">
    <property type="component" value="Chromosome"/>
</dbReference>
<feature type="domain" description="Chromosomal replication initiator protein DnaA ATPAse" evidence="1">
    <location>
        <begin position="49"/>
        <end position="157"/>
    </location>
</feature>
<dbReference type="Gene3D" id="1.10.8.60">
    <property type="match status" value="1"/>
</dbReference>
<dbReference type="KEGG" id="hch:HCH_01909"/>
<dbReference type="GO" id="GO:0006270">
    <property type="term" value="P:DNA replication initiation"/>
    <property type="evidence" value="ECO:0007669"/>
    <property type="project" value="TreeGrafter"/>
</dbReference>
<dbReference type="STRING" id="349521.HCH_01909"/>
<dbReference type="InterPro" id="IPR027417">
    <property type="entry name" value="P-loop_NTPase"/>
</dbReference>
<dbReference type="PANTHER" id="PTHR30050:SF5">
    <property type="entry name" value="DNAA REGULATORY INACTIVATOR HDA"/>
    <property type="match status" value="1"/>
</dbReference>
<dbReference type="NCBIfam" id="TIGR03420">
    <property type="entry name" value="DnaA_homol_Hda"/>
    <property type="match status" value="1"/>
</dbReference>
<dbReference type="InterPro" id="IPR013317">
    <property type="entry name" value="DnaA_dom"/>
</dbReference>
<dbReference type="EMBL" id="CP000155">
    <property type="protein sequence ID" value="ABC28744.1"/>
    <property type="molecule type" value="Genomic_DNA"/>
</dbReference>
<dbReference type="eggNOG" id="COG0593">
    <property type="taxonomic scope" value="Bacteria"/>
</dbReference>
<dbReference type="InterPro" id="IPR017788">
    <property type="entry name" value="Hda"/>
</dbReference>
<dbReference type="SUPFAM" id="SSF52540">
    <property type="entry name" value="P-loop containing nucleoside triphosphate hydrolases"/>
    <property type="match status" value="1"/>
</dbReference>
<evidence type="ECO:0000313" key="3">
    <source>
        <dbReference type="EMBL" id="ABC28744.1"/>
    </source>
</evidence>
<dbReference type="InterPro" id="IPR055199">
    <property type="entry name" value="Hda_lid"/>
</dbReference>